<dbReference type="OrthoDB" id="2024924at2"/>
<dbReference type="EMBL" id="FMKA01000014">
    <property type="protein sequence ID" value="SCP97796.1"/>
    <property type="molecule type" value="Genomic_DNA"/>
</dbReference>
<protein>
    <submittedName>
        <fullName evidence="1">Uncharacterized protein</fullName>
    </submittedName>
</protein>
<organism evidence="1 2">
    <name type="scientific">Anaerobium acetethylicum</name>
    <dbReference type="NCBI Taxonomy" id="1619234"/>
    <lineage>
        <taxon>Bacteria</taxon>
        <taxon>Bacillati</taxon>
        <taxon>Bacillota</taxon>
        <taxon>Clostridia</taxon>
        <taxon>Lachnospirales</taxon>
        <taxon>Lachnospiraceae</taxon>
        <taxon>Anaerobium</taxon>
    </lineage>
</organism>
<dbReference type="Proteomes" id="UP000199315">
    <property type="component" value="Unassembled WGS sequence"/>
</dbReference>
<dbReference type="STRING" id="1619234.SAMN05421730_10143"/>
<reference evidence="1 2" key="1">
    <citation type="submission" date="2016-09" db="EMBL/GenBank/DDBJ databases">
        <authorList>
            <person name="Capua I."/>
            <person name="De Benedictis P."/>
            <person name="Joannis T."/>
            <person name="Lombin L.H."/>
            <person name="Cattoli G."/>
        </authorList>
    </citation>
    <scope>NUCLEOTIDE SEQUENCE [LARGE SCALE GENOMIC DNA]</scope>
    <source>
        <strain evidence="1 2">GluBS11</strain>
    </source>
</reference>
<name>A0A1D3TUN8_9FIRM</name>
<evidence type="ECO:0000313" key="1">
    <source>
        <dbReference type="EMBL" id="SCP97796.1"/>
    </source>
</evidence>
<accession>A0A1D3TUN8</accession>
<proteinExistence type="predicted"/>
<evidence type="ECO:0000313" key="2">
    <source>
        <dbReference type="Proteomes" id="UP000199315"/>
    </source>
</evidence>
<sequence length="290" mass="33204">MNSRAEKFHLQNKELVQNLYNGLCSLLDNLEMNTMPGEEEKGSLSGLLDSYAESLKRHEKSNMAVIRRVNAPGADSFDENNVIKELSGHNQSIELLLRLGREKMVDVADKLLLEENGKLLVKCGYCEEIIVEKTGRRYYVLSSKGEKSFRNKTIINQLRKDVNSAIVPTEIIFETSKWSNIYSQRIDMLSFYYKNYRQTSDYIAFTLDELKEMVFGCEIEDGQDVRYTFACVFENESKDENVNQLKSLAGSGLIDQILLLTESGEQQMDLVIKDGLDPQLIPELSYFVMQ</sequence>
<gene>
    <name evidence="1" type="ORF">SAMN05421730_10143</name>
</gene>
<keyword evidence="2" id="KW-1185">Reference proteome</keyword>
<dbReference type="AlphaFoldDB" id="A0A1D3TUN8"/>
<dbReference type="RefSeq" id="WP_091234273.1">
    <property type="nucleotide sequence ID" value="NZ_FMKA01000014.1"/>
</dbReference>